<accession>A0ABR7LVD5</accession>
<keyword evidence="3" id="KW-1185">Reference proteome</keyword>
<organism evidence="2 3">
    <name type="scientific">Actinomadura alba</name>
    <dbReference type="NCBI Taxonomy" id="406431"/>
    <lineage>
        <taxon>Bacteria</taxon>
        <taxon>Bacillati</taxon>
        <taxon>Actinomycetota</taxon>
        <taxon>Actinomycetes</taxon>
        <taxon>Streptosporangiales</taxon>
        <taxon>Thermomonosporaceae</taxon>
        <taxon>Actinomadura</taxon>
    </lineage>
</organism>
<feature type="signal peptide" evidence="1">
    <location>
        <begin position="1"/>
        <end position="35"/>
    </location>
</feature>
<keyword evidence="1" id="KW-0732">Signal</keyword>
<evidence type="ECO:0000313" key="2">
    <source>
        <dbReference type="EMBL" id="MBC6468814.1"/>
    </source>
</evidence>
<evidence type="ECO:0000256" key="1">
    <source>
        <dbReference type="SAM" id="SignalP"/>
    </source>
</evidence>
<reference evidence="2 3" key="1">
    <citation type="submission" date="2020-06" db="EMBL/GenBank/DDBJ databases">
        <title>Actinomadura xiongansis sp. nov., isolated from soil of Baiyangdian.</title>
        <authorList>
            <person name="Zhang X."/>
        </authorList>
    </citation>
    <scope>NUCLEOTIDE SEQUENCE [LARGE SCALE GENOMIC DNA]</scope>
    <source>
        <strain evidence="2 3">HBUM206468</strain>
    </source>
</reference>
<sequence length="131" mass="13983">MSKLPLSVLRKVAVTSAAVAAAGAAAVAIAPSASADRNSAAAECSTSYYCVWIAAYDTGNKASFKYDNPNWSTTAYYWMVHNDSSSYNDTAGNNAVLLMTEYGPYCSRPFAYWSLHNPNDAGIGNDWVTAC</sequence>
<dbReference type="EMBL" id="JABVEC010000021">
    <property type="protein sequence ID" value="MBC6468814.1"/>
    <property type="molecule type" value="Genomic_DNA"/>
</dbReference>
<dbReference type="RefSeq" id="WP_187245857.1">
    <property type="nucleotide sequence ID" value="NZ_JABVEC010000021.1"/>
</dbReference>
<evidence type="ECO:0000313" key="3">
    <source>
        <dbReference type="Proteomes" id="UP000805614"/>
    </source>
</evidence>
<dbReference type="Proteomes" id="UP000805614">
    <property type="component" value="Unassembled WGS sequence"/>
</dbReference>
<feature type="chain" id="PRO_5046029213" evidence="1">
    <location>
        <begin position="36"/>
        <end position="131"/>
    </location>
</feature>
<proteinExistence type="predicted"/>
<gene>
    <name evidence="2" type="ORF">HKK74_25445</name>
</gene>
<protein>
    <submittedName>
        <fullName evidence="2">Peptidase inhibitor family I36 protein</fullName>
    </submittedName>
</protein>
<comment type="caution">
    <text evidence="2">The sequence shown here is derived from an EMBL/GenBank/DDBJ whole genome shotgun (WGS) entry which is preliminary data.</text>
</comment>
<name>A0ABR7LVD5_9ACTN</name>